<dbReference type="Pfam" id="PF17827">
    <property type="entry name" value="PrmC_N"/>
    <property type="match status" value="1"/>
</dbReference>
<dbReference type="InterPro" id="IPR040758">
    <property type="entry name" value="PrmC_N"/>
</dbReference>
<dbReference type="PROSITE" id="PS00092">
    <property type="entry name" value="N6_MTASE"/>
    <property type="match status" value="1"/>
</dbReference>
<dbReference type="InterPro" id="IPR004556">
    <property type="entry name" value="HemK-like"/>
</dbReference>
<dbReference type="SUPFAM" id="SSF53335">
    <property type="entry name" value="S-adenosyl-L-methionine-dependent methyltransferases"/>
    <property type="match status" value="1"/>
</dbReference>
<feature type="domain" description="Release factor glutamine methyltransferase N-terminal" evidence="5">
    <location>
        <begin position="93"/>
        <end position="120"/>
    </location>
</feature>
<dbReference type="PANTHER" id="PTHR18895:SF74">
    <property type="entry name" value="MTRF1L RELEASE FACTOR GLUTAMINE METHYLTRANSFERASE"/>
    <property type="match status" value="1"/>
</dbReference>
<feature type="compositionally biased region" description="Polar residues" evidence="4">
    <location>
        <begin position="1"/>
        <end position="17"/>
    </location>
</feature>
<keyword evidence="2" id="KW-0808">Transferase</keyword>
<dbReference type="Gene3D" id="1.10.8.10">
    <property type="entry name" value="DNA helicase RuvA subunit, C-terminal domain"/>
    <property type="match status" value="1"/>
</dbReference>
<evidence type="ECO:0000256" key="3">
    <source>
        <dbReference type="ARBA" id="ARBA00022691"/>
    </source>
</evidence>
<dbReference type="AlphaFoldDB" id="A0AAW0Z109"/>
<dbReference type="GO" id="GO:0005739">
    <property type="term" value="C:mitochondrion"/>
    <property type="evidence" value="ECO:0007669"/>
    <property type="project" value="TreeGrafter"/>
</dbReference>
<dbReference type="InterPro" id="IPR029063">
    <property type="entry name" value="SAM-dependent_MTases_sf"/>
</dbReference>
<dbReference type="GO" id="GO:0032259">
    <property type="term" value="P:methylation"/>
    <property type="evidence" value="ECO:0007669"/>
    <property type="project" value="UniProtKB-KW"/>
</dbReference>
<dbReference type="InterPro" id="IPR050320">
    <property type="entry name" value="N5-glutamine_MTase"/>
</dbReference>
<dbReference type="NCBIfam" id="TIGR00536">
    <property type="entry name" value="hemK_fam"/>
    <property type="match status" value="1"/>
</dbReference>
<keyword evidence="7" id="KW-1185">Reference proteome</keyword>
<feature type="region of interest" description="Disordered" evidence="4">
    <location>
        <begin position="1"/>
        <end position="54"/>
    </location>
</feature>
<dbReference type="InterPro" id="IPR002052">
    <property type="entry name" value="DNA_methylase_N6_adenine_CS"/>
</dbReference>
<dbReference type="EMBL" id="JBCAWK010000004">
    <property type="protein sequence ID" value="KAK8861596.1"/>
    <property type="molecule type" value="Genomic_DNA"/>
</dbReference>
<protein>
    <recommendedName>
        <fullName evidence="5">Release factor glutamine methyltransferase N-terminal domain-containing protein</fullName>
    </recommendedName>
</protein>
<name>A0AAW0Z109_9TREE</name>
<accession>A0AAW0Z109</accession>
<evidence type="ECO:0000313" key="6">
    <source>
        <dbReference type="EMBL" id="KAK8861596.1"/>
    </source>
</evidence>
<reference evidence="6 7" key="1">
    <citation type="journal article" date="2024" name="bioRxiv">
        <title>Comparative genomics of Cryptococcus and Kwoniella reveals pathogenesis evolution and contrasting karyotype dynamics via intercentromeric recombination or chromosome fusion.</title>
        <authorList>
            <person name="Coelho M.A."/>
            <person name="David-Palma M."/>
            <person name="Shea T."/>
            <person name="Bowers K."/>
            <person name="McGinley-Smith S."/>
            <person name="Mohammad A.W."/>
            <person name="Gnirke A."/>
            <person name="Yurkov A.M."/>
            <person name="Nowrousian M."/>
            <person name="Sun S."/>
            <person name="Cuomo C.A."/>
            <person name="Heitman J."/>
        </authorList>
    </citation>
    <scope>NUCLEOTIDE SEQUENCE [LARGE SCALE GENOMIC DNA]</scope>
    <source>
        <strain evidence="6 7">CBS 13917</strain>
    </source>
</reference>
<organism evidence="6 7">
    <name type="scientific">Kwoniella newhampshirensis</name>
    <dbReference type="NCBI Taxonomy" id="1651941"/>
    <lineage>
        <taxon>Eukaryota</taxon>
        <taxon>Fungi</taxon>
        <taxon>Dikarya</taxon>
        <taxon>Basidiomycota</taxon>
        <taxon>Agaricomycotina</taxon>
        <taxon>Tremellomycetes</taxon>
        <taxon>Tremellales</taxon>
        <taxon>Cryptococcaceae</taxon>
        <taxon>Kwoniella</taxon>
    </lineage>
</organism>
<dbReference type="RefSeq" id="XP_066804221.1">
    <property type="nucleotide sequence ID" value="XM_066945532.1"/>
</dbReference>
<dbReference type="GeneID" id="92179677"/>
<evidence type="ECO:0000259" key="5">
    <source>
        <dbReference type="Pfam" id="PF17827"/>
    </source>
</evidence>
<proteinExistence type="predicted"/>
<feature type="compositionally biased region" description="Low complexity" evidence="4">
    <location>
        <begin position="33"/>
        <end position="48"/>
    </location>
</feature>
<comment type="caution">
    <text evidence="6">The sequence shown here is derived from an EMBL/GenBank/DDBJ whole genome shotgun (WGS) entry which is preliminary data.</text>
</comment>
<dbReference type="KEGG" id="kne:92179677"/>
<evidence type="ECO:0000256" key="2">
    <source>
        <dbReference type="ARBA" id="ARBA00022679"/>
    </source>
</evidence>
<dbReference type="PANTHER" id="PTHR18895">
    <property type="entry name" value="HEMK METHYLTRANSFERASE"/>
    <property type="match status" value="1"/>
</dbReference>
<evidence type="ECO:0000256" key="4">
    <source>
        <dbReference type="SAM" id="MobiDB-lite"/>
    </source>
</evidence>
<sequence length="368" mass="40465">MCSPSSIAQSFVRSSPSRIGRNVTVRRQAALRTLSTTSSSSNLTSTSTQPEPNPHLQVLLQNPELSENDATNELRWIVSEVRSHAAKEMARGRLPPIEDERVGQLVRRRAEGEPLQYILGSTDFGPLNLLCKKPVLIPRSETAHIFTLLSQSILSSISLLSSAARPKEPLSILDLCTGSACIPLLMTHLNPLCTVVGIDNSPAAVALGNANVQKLQMSERVKVRYGNVFSDPEALLLGAQLREGGRIGMVVSNPPYIPYDQYQDLPRSVRVYESPSALLGDGLRHYEPGRGLKFYERISQVLEDLLVEEEKMVNQGWSDIPRVAVEVGLGQATEVEDILRSSKGGVVGRTEVWKDQYGSDRMVVGWSR</sequence>
<dbReference type="Proteomes" id="UP001388673">
    <property type="component" value="Unassembled WGS sequence"/>
</dbReference>
<dbReference type="GO" id="GO:0003676">
    <property type="term" value="F:nucleic acid binding"/>
    <property type="evidence" value="ECO:0007669"/>
    <property type="project" value="InterPro"/>
</dbReference>
<keyword evidence="1" id="KW-0489">Methyltransferase</keyword>
<evidence type="ECO:0000313" key="7">
    <source>
        <dbReference type="Proteomes" id="UP001388673"/>
    </source>
</evidence>
<dbReference type="GO" id="GO:0008276">
    <property type="term" value="F:protein methyltransferase activity"/>
    <property type="evidence" value="ECO:0007669"/>
    <property type="project" value="InterPro"/>
</dbReference>
<gene>
    <name evidence="6" type="ORF">IAR55_002419</name>
</gene>
<evidence type="ECO:0000256" key="1">
    <source>
        <dbReference type="ARBA" id="ARBA00022603"/>
    </source>
</evidence>
<dbReference type="Gene3D" id="3.40.50.150">
    <property type="entry name" value="Vaccinia Virus protein VP39"/>
    <property type="match status" value="1"/>
</dbReference>
<keyword evidence="3" id="KW-0949">S-adenosyl-L-methionine</keyword>